<feature type="transmembrane region" description="Helical" evidence="6">
    <location>
        <begin position="298"/>
        <end position="317"/>
    </location>
</feature>
<sequence>MIQSKKTRSKKTNSNKKTAINPNTKEQIESLKQLFSAEINKDFCHRTVFVNFNKKNAYLFYYSSIVNSDKIEQAIVRPLLEHDGETYENVLTNESFKIIDTLEQVIDHINSGKVVIFSEGEAVAYSLDVAQFQHRNVSPSANESVVRGPQEAFTESLHVNISLIRKQIRDKQLITTASTVGKRSKQDVTLIYIADLVNKEVLQDVEERLRDINTDNVRNVELLEQFLEERPYSIFPSIYYTERPDNAAAYIEDGHIVLLMDSSSACLILPVTFFTFFQSPEDRYSRFMFGNFSRIVRIIGFYLTTMISATYVALANYHSEMIPLDLMLAITSSRERVPFPLIIEVLIMEVAFELIREAGIRIPSALGPTIGIVGALILGQAAVEANIISPIIVIVSALSGLTSFAISDVSLNYTVRITRFMFIIAAGFMGMLTLMGALLLWIMYAASLKSFGVPYLSPVAPTFRSPKDTIFRKAIRNEHFRPGQLRPKDMRKK</sequence>
<evidence type="ECO:0000256" key="6">
    <source>
        <dbReference type="SAM" id="Phobius"/>
    </source>
</evidence>
<dbReference type="EMBL" id="QNRI01000003">
    <property type="protein sequence ID" value="RBO99968.1"/>
    <property type="molecule type" value="Genomic_DNA"/>
</dbReference>
<dbReference type="InterPro" id="IPR050768">
    <property type="entry name" value="UPF0353/GerABKA_families"/>
</dbReference>
<evidence type="ECO:0000256" key="2">
    <source>
        <dbReference type="ARBA" id="ARBA00005278"/>
    </source>
</evidence>
<gene>
    <name evidence="7" type="ORF">DES48_103299</name>
</gene>
<reference evidence="7 8" key="1">
    <citation type="submission" date="2018-06" db="EMBL/GenBank/DDBJ databases">
        <title>Genomic Encyclopedia of Type Strains, Phase IV (KMG-IV): sequencing the most valuable type-strain genomes for metagenomic binning, comparative biology and taxonomic classification.</title>
        <authorList>
            <person name="Goeker M."/>
        </authorList>
    </citation>
    <scope>NUCLEOTIDE SEQUENCE [LARGE SCALE GENOMIC DNA]</scope>
    <source>
        <strain evidence="7 8">DSM 15140</strain>
    </source>
</reference>
<keyword evidence="6" id="KW-0812">Transmembrane</keyword>
<comment type="subcellular location">
    <subcellularLocation>
        <location evidence="4">Cell membrane</location>
    </subcellularLocation>
    <subcellularLocation>
        <location evidence="1">Membrane</location>
        <topology evidence="1">Multi-pass membrane protein</topology>
    </subcellularLocation>
</comment>
<proteinExistence type="inferred from homology"/>
<evidence type="ECO:0000256" key="3">
    <source>
        <dbReference type="ARBA" id="ARBA00023136"/>
    </source>
</evidence>
<dbReference type="PANTHER" id="PTHR22550">
    <property type="entry name" value="SPORE GERMINATION PROTEIN"/>
    <property type="match status" value="1"/>
</dbReference>
<dbReference type="RefSeq" id="WP_113868171.1">
    <property type="nucleotide sequence ID" value="NZ_BAABQN010000004.1"/>
</dbReference>
<name>A0A366EEX4_9BACI</name>
<dbReference type="PANTHER" id="PTHR22550:SF5">
    <property type="entry name" value="LEUCINE ZIPPER PROTEIN 4"/>
    <property type="match status" value="1"/>
</dbReference>
<evidence type="ECO:0000256" key="5">
    <source>
        <dbReference type="SAM" id="MobiDB-lite"/>
    </source>
</evidence>
<keyword evidence="8" id="KW-1185">Reference proteome</keyword>
<feature type="transmembrane region" description="Helical" evidence="6">
    <location>
        <begin position="256"/>
        <end position="277"/>
    </location>
</feature>
<feature type="transmembrane region" description="Helical" evidence="6">
    <location>
        <begin position="362"/>
        <end position="381"/>
    </location>
</feature>
<evidence type="ECO:0000256" key="4">
    <source>
        <dbReference type="PIRNR" id="PIRNR005690"/>
    </source>
</evidence>
<evidence type="ECO:0000313" key="7">
    <source>
        <dbReference type="EMBL" id="RBO99968.1"/>
    </source>
</evidence>
<dbReference type="GO" id="GO:0005886">
    <property type="term" value="C:plasma membrane"/>
    <property type="evidence" value="ECO:0007669"/>
    <property type="project" value="UniProtKB-SubCell"/>
</dbReference>
<feature type="transmembrane region" description="Helical" evidence="6">
    <location>
        <begin position="419"/>
        <end position="444"/>
    </location>
</feature>
<accession>A0A366EEX4</accession>
<keyword evidence="3 4" id="KW-0472">Membrane</keyword>
<feature type="region of interest" description="Disordered" evidence="5">
    <location>
        <begin position="1"/>
        <end position="23"/>
    </location>
</feature>
<dbReference type="STRING" id="200904.GCA_900168775_00011"/>
<evidence type="ECO:0000313" key="8">
    <source>
        <dbReference type="Proteomes" id="UP000252254"/>
    </source>
</evidence>
<feature type="compositionally biased region" description="Basic residues" evidence="5">
    <location>
        <begin position="1"/>
        <end position="14"/>
    </location>
</feature>
<dbReference type="Proteomes" id="UP000252254">
    <property type="component" value="Unassembled WGS sequence"/>
</dbReference>
<protein>
    <submittedName>
        <fullName evidence="7">Spore germination protein KA</fullName>
    </submittedName>
</protein>
<dbReference type="AlphaFoldDB" id="A0A366EEX4"/>
<dbReference type="InterPro" id="IPR004995">
    <property type="entry name" value="Spore_Ger"/>
</dbReference>
<dbReference type="GO" id="GO:0009847">
    <property type="term" value="P:spore germination"/>
    <property type="evidence" value="ECO:0007669"/>
    <property type="project" value="UniProtKB-UniRule"/>
</dbReference>
<dbReference type="Pfam" id="PF03323">
    <property type="entry name" value="GerA"/>
    <property type="match status" value="1"/>
</dbReference>
<dbReference type="PIRSF" id="PIRSF005690">
    <property type="entry name" value="GerBA"/>
    <property type="match status" value="1"/>
</dbReference>
<comment type="similarity">
    <text evidence="2 4">Belongs to the GerABKA family.</text>
</comment>
<comment type="caution">
    <text evidence="7">The sequence shown here is derived from an EMBL/GenBank/DDBJ whole genome shotgun (WGS) entry which is preliminary data.</text>
</comment>
<feature type="transmembrane region" description="Helical" evidence="6">
    <location>
        <begin position="387"/>
        <end position="407"/>
    </location>
</feature>
<keyword evidence="6" id="KW-1133">Transmembrane helix</keyword>
<dbReference type="OrthoDB" id="9772630at2"/>
<organism evidence="7 8">
    <name type="scientific">Paraliobacillus ryukyuensis</name>
    <dbReference type="NCBI Taxonomy" id="200904"/>
    <lineage>
        <taxon>Bacteria</taxon>
        <taxon>Bacillati</taxon>
        <taxon>Bacillota</taxon>
        <taxon>Bacilli</taxon>
        <taxon>Bacillales</taxon>
        <taxon>Bacillaceae</taxon>
        <taxon>Paraliobacillus</taxon>
    </lineage>
</organism>
<evidence type="ECO:0000256" key="1">
    <source>
        <dbReference type="ARBA" id="ARBA00004141"/>
    </source>
</evidence>